<comment type="caution">
    <text evidence="1">The sequence shown here is derived from an EMBL/GenBank/DDBJ whole genome shotgun (WGS) entry which is preliminary data.</text>
</comment>
<protein>
    <submittedName>
        <fullName evidence="1">Uncharacterized protein</fullName>
    </submittedName>
</protein>
<gene>
    <name evidence="1" type="ORF">SEV965_LOCUS11528</name>
</gene>
<dbReference type="EMBL" id="CAJNOU010000500">
    <property type="protein sequence ID" value="CAF1015605.1"/>
    <property type="molecule type" value="Genomic_DNA"/>
</dbReference>
<organism evidence="1 2">
    <name type="scientific">Rotaria sordida</name>
    <dbReference type="NCBI Taxonomy" id="392033"/>
    <lineage>
        <taxon>Eukaryota</taxon>
        <taxon>Metazoa</taxon>
        <taxon>Spiralia</taxon>
        <taxon>Gnathifera</taxon>
        <taxon>Rotifera</taxon>
        <taxon>Eurotatoria</taxon>
        <taxon>Bdelloidea</taxon>
        <taxon>Philodinida</taxon>
        <taxon>Philodinidae</taxon>
        <taxon>Rotaria</taxon>
    </lineage>
</organism>
<sequence length="85" mass="10262">MSSKISNLRNCLNISIQIKTTYCRSYYYSKGYLIYDWQSGRTPYRHQRYIHYCSPNIIISREIKIICNDKQLRIVKYPFCSTMSM</sequence>
<proteinExistence type="predicted"/>
<dbReference type="AlphaFoldDB" id="A0A814HXX9"/>
<accession>A0A814HXX9</accession>
<evidence type="ECO:0000313" key="1">
    <source>
        <dbReference type="EMBL" id="CAF1015605.1"/>
    </source>
</evidence>
<name>A0A814HXX9_9BILA</name>
<dbReference type="Proteomes" id="UP000663889">
    <property type="component" value="Unassembled WGS sequence"/>
</dbReference>
<reference evidence="1" key="1">
    <citation type="submission" date="2021-02" db="EMBL/GenBank/DDBJ databases">
        <authorList>
            <person name="Nowell W R."/>
        </authorList>
    </citation>
    <scope>NUCLEOTIDE SEQUENCE</scope>
</reference>
<evidence type="ECO:0000313" key="2">
    <source>
        <dbReference type="Proteomes" id="UP000663889"/>
    </source>
</evidence>